<accession>A0ABT1E8K7</accession>
<comment type="cofactor">
    <cofactor evidence="6">
        <name>dipyrromethane</name>
        <dbReference type="ChEBI" id="CHEBI:60342"/>
    </cofactor>
    <text evidence="6">Binds 1 dipyrromethane group covalently.</text>
</comment>
<evidence type="ECO:0000256" key="4">
    <source>
        <dbReference type="ARBA" id="ARBA00023244"/>
    </source>
</evidence>
<evidence type="ECO:0000256" key="2">
    <source>
        <dbReference type="ARBA" id="ARBA00005638"/>
    </source>
</evidence>
<comment type="subunit">
    <text evidence="6">Monomer.</text>
</comment>
<comment type="function">
    <text evidence="1 6">Tetrapolymerization of the monopyrrole PBG into the hydroxymethylbilane pre-uroporphyrinogen in several discrete steps.</text>
</comment>
<feature type="domain" description="Porphobilinogen deaminase C-terminal" evidence="8">
    <location>
        <begin position="222"/>
        <end position="289"/>
    </location>
</feature>
<evidence type="ECO:0000259" key="7">
    <source>
        <dbReference type="Pfam" id="PF01379"/>
    </source>
</evidence>
<evidence type="ECO:0000313" key="9">
    <source>
        <dbReference type="EMBL" id="MCP1102163.1"/>
    </source>
</evidence>
<keyword evidence="10" id="KW-1185">Reference proteome</keyword>
<evidence type="ECO:0000259" key="8">
    <source>
        <dbReference type="Pfam" id="PF03900"/>
    </source>
</evidence>
<dbReference type="NCBIfam" id="TIGR00212">
    <property type="entry name" value="hemC"/>
    <property type="match status" value="1"/>
</dbReference>
<evidence type="ECO:0000256" key="5">
    <source>
        <dbReference type="ARBA" id="ARBA00048169"/>
    </source>
</evidence>
<dbReference type="InterPro" id="IPR022419">
    <property type="entry name" value="Porphobilin_deaminase_cofac_BS"/>
</dbReference>
<dbReference type="Pfam" id="PF03900">
    <property type="entry name" value="Porphobil_deamC"/>
    <property type="match status" value="1"/>
</dbReference>
<dbReference type="PRINTS" id="PR00151">
    <property type="entry name" value="PORPHBDMNASE"/>
</dbReference>
<feature type="modified residue" description="S-(dipyrrolylmethanemethyl)cysteine" evidence="6">
    <location>
        <position position="236"/>
    </location>
</feature>
<dbReference type="EMBL" id="JAMZFW010000008">
    <property type="protein sequence ID" value="MCP1102163.1"/>
    <property type="molecule type" value="Genomic_DNA"/>
</dbReference>
<organism evidence="9 10">
    <name type="scientific">Aequitasia blattaphilus</name>
    <dbReference type="NCBI Taxonomy" id="2949332"/>
    <lineage>
        <taxon>Bacteria</taxon>
        <taxon>Bacillati</taxon>
        <taxon>Bacillota</taxon>
        <taxon>Clostridia</taxon>
        <taxon>Lachnospirales</taxon>
        <taxon>Lachnospiraceae</taxon>
        <taxon>Aequitasia</taxon>
    </lineage>
</organism>
<sequence>MRTLRIGSRDSKLAVRQANIVKTAIEAVHHDTKVEIITMKTTGDIILNQSLDKIGGKGLFVKELDQALMEKRIDLSVHSLKDMPMDISEELPILAFTKREDPRDALIFKPGKNGISEGGVVGTSSRRRMIQLRRLYPKCVFKGIRGNVETRLKKLREQNFEGTVLAMAGLARLHMTEVAGRVFSTEEVVPAAGQGILAVQGRKGEDGFWKECIHCPESEIAALGERAFIRVLDGGCSSPIAAYGKVLGNELKLTGLYFRESDESFYIEHKVGSIEKAQQMGEQLAKEMQKKYE</sequence>
<comment type="similarity">
    <text evidence="2 6">Belongs to the HMBS family.</text>
</comment>
<name>A0ABT1E8K7_9FIRM</name>
<dbReference type="RefSeq" id="WP_262065947.1">
    <property type="nucleotide sequence ID" value="NZ_JAMXOD010000008.1"/>
</dbReference>
<dbReference type="PANTHER" id="PTHR11557">
    <property type="entry name" value="PORPHOBILINOGEN DEAMINASE"/>
    <property type="match status" value="1"/>
</dbReference>
<comment type="miscellaneous">
    <text evidence="6">The porphobilinogen subunits are added to the dipyrromethane group.</text>
</comment>
<dbReference type="SUPFAM" id="SSF53850">
    <property type="entry name" value="Periplasmic binding protein-like II"/>
    <property type="match status" value="1"/>
</dbReference>
<dbReference type="Gene3D" id="3.30.160.40">
    <property type="entry name" value="Porphobilinogen deaminase, C-terminal domain"/>
    <property type="match status" value="1"/>
</dbReference>
<gene>
    <name evidence="6 9" type="primary">hemC</name>
    <name evidence="9" type="ORF">NK125_06995</name>
</gene>
<dbReference type="Gene3D" id="3.40.190.10">
    <property type="entry name" value="Periplasmic binding protein-like II"/>
    <property type="match status" value="2"/>
</dbReference>
<dbReference type="GO" id="GO:0004418">
    <property type="term" value="F:hydroxymethylbilane synthase activity"/>
    <property type="evidence" value="ECO:0007669"/>
    <property type="project" value="UniProtKB-EC"/>
</dbReference>
<comment type="caution">
    <text evidence="9">The sequence shown here is derived from an EMBL/GenBank/DDBJ whole genome shotgun (WGS) entry which is preliminary data.</text>
</comment>
<dbReference type="SUPFAM" id="SSF54782">
    <property type="entry name" value="Porphobilinogen deaminase (hydroxymethylbilane synthase), C-terminal domain"/>
    <property type="match status" value="1"/>
</dbReference>
<dbReference type="HAMAP" id="MF_00260">
    <property type="entry name" value="Porphobil_deam"/>
    <property type="match status" value="1"/>
</dbReference>
<comment type="catalytic activity">
    <reaction evidence="5 6">
        <text>4 porphobilinogen + H2O = hydroxymethylbilane + 4 NH4(+)</text>
        <dbReference type="Rhea" id="RHEA:13185"/>
        <dbReference type="ChEBI" id="CHEBI:15377"/>
        <dbReference type="ChEBI" id="CHEBI:28938"/>
        <dbReference type="ChEBI" id="CHEBI:57845"/>
        <dbReference type="ChEBI" id="CHEBI:58126"/>
        <dbReference type="EC" id="2.5.1.61"/>
    </reaction>
</comment>
<keyword evidence="4 6" id="KW-0627">Porphyrin biosynthesis</keyword>
<dbReference type="InterPro" id="IPR022417">
    <property type="entry name" value="Porphobilin_deaminase_N"/>
</dbReference>
<dbReference type="PANTHER" id="PTHR11557:SF0">
    <property type="entry name" value="PORPHOBILINOGEN DEAMINASE"/>
    <property type="match status" value="1"/>
</dbReference>
<evidence type="ECO:0000256" key="6">
    <source>
        <dbReference type="HAMAP-Rule" id="MF_00260"/>
    </source>
</evidence>
<evidence type="ECO:0000256" key="3">
    <source>
        <dbReference type="ARBA" id="ARBA00022679"/>
    </source>
</evidence>
<proteinExistence type="inferred from homology"/>
<dbReference type="Pfam" id="PF01379">
    <property type="entry name" value="Porphobil_deam"/>
    <property type="match status" value="1"/>
</dbReference>
<dbReference type="PIRSF" id="PIRSF001438">
    <property type="entry name" value="4pyrrol_synth_OHMeBilane_synth"/>
    <property type="match status" value="1"/>
</dbReference>
<reference evidence="9 10" key="1">
    <citation type="journal article" date="2022" name="Genome Biol. Evol.">
        <title>Host diet, physiology and behaviors set the stage for Lachnospiraceae cladogenesis.</title>
        <authorList>
            <person name="Vera-Ponce De Leon A."/>
            <person name="Schneider M."/>
            <person name="Jahnes B.C."/>
            <person name="Sadowski V."/>
            <person name="Camuy-Velez L.A."/>
            <person name="Duan J."/>
            <person name="Sabree Z.L."/>
        </authorList>
    </citation>
    <scope>NUCLEOTIDE SEQUENCE [LARGE SCALE GENOMIC DNA]</scope>
    <source>
        <strain evidence="9 10">PAL113</strain>
    </source>
</reference>
<dbReference type="Proteomes" id="UP001523566">
    <property type="component" value="Unassembled WGS sequence"/>
</dbReference>
<dbReference type="InterPro" id="IPR036803">
    <property type="entry name" value="Porphobilinogen_deaminase_C_sf"/>
</dbReference>
<dbReference type="InterPro" id="IPR000860">
    <property type="entry name" value="HemC"/>
</dbReference>
<dbReference type="PROSITE" id="PS00533">
    <property type="entry name" value="PORPHOBILINOGEN_DEAM"/>
    <property type="match status" value="1"/>
</dbReference>
<keyword evidence="3 6" id="KW-0808">Transferase</keyword>
<dbReference type="EC" id="2.5.1.61" evidence="6"/>
<dbReference type="InterPro" id="IPR022418">
    <property type="entry name" value="Porphobilinogen_deaminase_C"/>
</dbReference>
<dbReference type="CDD" id="cd00494">
    <property type="entry name" value="PBP2_HMBS"/>
    <property type="match status" value="1"/>
</dbReference>
<protein>
    <recommendedName>
        <fullName evidence="6">Porphobilinogen deaminase</fullName>
        <shortName evidence="6">PBG</shortName>
        <ecNumber evidence="6">2.5.1.61</ecNumber>
    </recommendedName>
    <alternativeName>
        <fullName evidence="6">Hydroxymethylbilane synthase</fullName>
        <shortName evidence="6">HMBS</shortName>
    </alternativeName>
    <alternativeName>
        <fullName evidence="6">Pre-uroporphyrinogen synthase</fullName>
    </alternativeName>
</protein>
<evidence type="ECO:0000256" key="1">
    <source>
        <dbReference type="ARBA" id="ARBA00002869"/>
    </source>
</evidence>
<evidence type="ECO:0000313" key="10">
    <source>
        <dbReference type="Proteomes" id="UP001523566"/>
    </source>
</evidence>
<feature type="domain" description="Porphobilinogen deaminase N-terminal" evidence="7">
    <location>
        <begin position="4"/>
        <end position="206"/>
    </location>
</feature>